<sequence>MLSSETFLKAHRMRRLFRYLMDQALEGCSGNVSEYTIGIEVFDRRPEDFISEDPAIRVQIGRLRHRLAAHYTEYAVSGDVEISIPVGRLTPVFRRVVRPREPVGQDDRLLVQPIKYLADRSEGRAFANGLYEELINQLFSSFGDVFVRQEAASDATSPGTPRRLIEGSMRVDAERIRTSIRLVDYSLRRITWAQNFDRSVQFGIREQEELAASICHALRDVVSI</sequence>
<dbReference type="Proteomes" id="UP000490980">
    <property type="component" value="Unassembled WGS sequence"/>
</dbReference>
<dbReference type="EMBL" id="JAARLZ010000002">
    <property type="protein sequence ID" value="NII05508.1"/>
    <property type="molecule type" value="Genomic_DNA"/>
</dbReference>
<comment type="caution">
    <text evidence="1">The sequence shown here is derived from an EMBL/GenBank/DDBJ whole genome shotgun (WGS) entry which is preliminary data.</text>
</comment>
<protein>
    <recommendedName>
        <fullName evidence="3">TolB amino-terminal domain-containing protein</fullName>
    </recommendedName>
</protein>
<evidence type="ECO:0008006" key="3">
    <source>
        <dbReference type="Google" id="ProtNLM"/>
    </source>
</evidence>
<keyword evidence="2" id="KW-1185">Reference proteome</keyword>
<accession>A0A7X5ZH66</accession>
<evidence type="ECO:0000313" key="1">
    <source>
        <dbReference type="EMBL" id="NII05508.1"/>
    </source>
</evidence>
<organism evidence="1 2">
    <name type="scientific">Luteibacter anthropi</name>
    <dbReference type="NCBI Taxonomy" id="564369"/>
    <lineage>
        <taxon>Bacteria</taxon>
        <taxon>Pseudomonadati</taxon>
        <taxon>Pseudomonadota</taxon>
        <taxon>Gammaproteobacteria</taxon>
        <taxon>Lysobacterales</taxon>
        <taxon>Rhodanobacteraceae</taxon>
        <taxon>Luteibacter</taxon>
    </lineage>
</organism>
<gene>
    <name evidence="1" type="ORF">HBF25_03780</name>
</gene>
<dbReference type="AlphaFoldDB" id="A0A7X5ZH66"/>
<name>A0A7X5ZH66_9GAMM</name>
<reference evidence="1 2" key="1">
    <citation type="submission" date="2020-03" db="EMBL/GenBank/DDBJ databases">
        <authorList>
            <person name="Lai Q."/>
        </authorList>
    </citation>
    <scope>NUCLEOTIDE SEQUENCE [LARGE SCALE GENOMIC DNA]</scope>
    <source>
        <strain evidence="1 2">CCUG 25036</strain>
    </source>
</reference>
<proteinExistence type="predicted"/>
<evidence type="ECO:0000313" key="2">
    <source>
        <dbReference type="Proteomes" id="UP000490980"/>
    </source>
</evidence>